<name>X1IQ70_9ZZZZ</name>
<proteinExistence type="predicted"/>
<dbReference type="EMBL" id="BARU01041077">
    <property type="protein sequence ID" value="GAH84581.1"/>
    <property type="molecule type" value="Genomic_DNA"/>
</dbReference>
<accession>X1IQ70</accession>
<gene>
    <name evidence="1" type="ORF">S03H2_63398</name>
</gene>
<feature type="non-terminal residue" evidence="1">
    <location>
        <position position="55"/>
    </location>
</feature>
<protein>
    <submittedName>
        <fullName evidence="1">Uncharacterized protein</fullName>
    </submittedName>
</protein>
<evidence type="ECO:0000313" key="1">
    <source>
        <dbReference type="EMBL" id="GAH84581.1"/>
    </source>
</evidence>
<reference evidence="1" key="1">
    <citation type="journal article" date="2014" name="Front. Microbiol.">
        <title>High frequency of phylogenetically diverse reductive dehalogenase-homologous genes in deep subseafloor sedimentary metagenomes.</title>
        <authorList>
            <person name="Kawai M."/>
            <person name="Futagami T."/>
            <person name="Toyoda A."/>
            <person name="Takaki Y."/>
            <person name="Nishi S."/>
            <person name="Hori S."/>
            <person name="Arai W."/>
            <person name="Tsubouchi T."/>
            <person name="Morono Y."/>
            <person name="Uchiyama I."/>
            <person name="Ito T."/>
            <person name="Fujiyama A."/>
            <person name="Inagaki F."/>
            <person name="Takami H."/>
        </authorList>
    </citation>
    <scope>NUCLEOTIDE SEQUENCE</scope>
    <source>
        <strain evidence="1">Expedition CK06-06</strain>
    </source>
</reference>
<organism evidence="1">
    <name type="scientific">marine sediment metagenome</name>
    <dbReference type="NCBI Taxonomy" id="412755"/>
    <lineage>
        <taxon>unclassified sequences</taxon>
        <taxon>metagenomes</taxon>
        <taxon>ecological metagenomes</taxon>
    </lineage>
</organism>
<dbReference type="AlphaFoldDB" id="X1IQ70"/>
<sequence length="55" mass="6259">MLVRAVWIDNQSTRQLASLVGVCPSCVRQRVRRIVKHMHSEDFLTAARLLPELTG</sequence>
<comment type="caution">
    <text evidence="1">The sequence shown here is derived from an EMBL/GenBank/DDBJ whole genome shotgun (WGS) entry which is preliminary data.</text>
</comment>